<proteinExistence type="inferred from homology"/>
<feature type="domain" description="Squalene cyclase N-terminal" evidence="5">
    <location>
        <begin position="68"/>
        <end position="249"/>
    </location>
</feature>
<dbReference type="InterPro" id="IPR032696">
    <property type="entry name" value="SQ_cyclase_C"/>
</dbReference>
<dbReference type="Pfam" id="PF13249">
    <property type="entry name" value="SQHop_cyclase_N"/>
    <property type="match status" value="1"/>
</dbReference>
<dbReference type="GO" id="GO:0016866">
    <property type="term" value="F:intramolecular transferase activity"/>
    <property type="evidence" value="ECO:0007669"/>
    <property type="project" value="InterPro"/>
</dbReference>
<evidence type="ECO:0000259" key="5">
    <source>
        <dbReference type="Pfam" id="PF13249"/>
    </source>
</evidence>
<dbReference type="UniPathway" id="UPA00337"/>
<evidence type="ECO:0000256" key="2">
    <source>
        <dbReference type="ARBA" id="ARBA00009755"/>
    </source>
</evidence>
<organism evidence="6 7">
    <name type="scientific">Gemmata obscuriglobus</name>
    <dbReference type="NCBI Taxonomy" id="114"/>
    <lineage>
        <taxon>Bacteria</taxon>
        <taxon>Pseudomonadati</taxon>
        <taxon>Planctomycetota</taxon>
        <taxon>Planctomycetia</taxon>
        <taxon>Gemmatales</taxon>
        <taxon>Gemmataceae</taxon>
        <taxon>Gemmata</taxon>
    </lineage>
</organism>
<comment type="pathway">
    <text evidence="1">Secondary metabolite biosynthesis; hopanoid biosynthesis.</text>
</comment>
<dbReference type="InterPro" id="IPR018333">
    <property type="entry name" value="Squalene_cyclase"/>
</dbReference>
<reference evidence="6 7" key="1">
    <citation type="submission" date="2018-01" db="EMBL/GenBank/DDBJ databases">
        <title>G. obscuriglobus.</title>
        <authorList>
            <person name="Franke J."/>
            <person name="Blomberg W."/>
            <person name="Selmecki A."/>
        </authorList>
    </citation>
    <scope>NUCLEOTIDE SEQUENCE [LARGE SCALE GENOMIC DNA]</scope>
    <source>
        <strain evidence="6 7">DSM 5831</strain>
    </source>
</reference>
<keyword evidence="7" id="KW-1185">Reference proteome</keyword>
<dbReference type="PANTHER" id="PTHR11764:SF20">
    <property type="entry name" value="LANOSTEROL SYNTHASE"/>
    <property type="match status" value="1"/>
</dbReference>
<dbReference type="InterPro" id="IPR032697">
    <property type="entry name" value="SQ_cyclase_N"/>
</dbReference>
<dbReference type="AlphaFoldDB" id="A0A2Z3H1T7"/>
<dbReference type="Proteomes" id="UP000245802">
    <property type="component" value="Chromosome"/>
</dbReference>
<gene>
    <name evidence="6" type="ORF">C1280_11220</name>
</gene>
<evidence type="ECO:0000259" key="4">
    <source>
        <dbReference type="Pfam" id="PF13243"/>
    </source>
</evidence>
<name>A0A2Z3H1T7_9BACT</name>
<dbReference type="EMBL" id="CP025958">
    <property type="protein sequence ID" value="AWM37526.1"/>
    <property type="molecule type" value="Genomic_DNA"/>
</dbReference>
<comment type="similarity">
    <text evidence="2">Belongs to the terpene cyclase/mutase family.</text>
</comment>
<dbReference type="SUPFAM" id="SSF48239">
    <property type="entry name" value="Terpenoid cyclases/Protein prenyltransferases"/>
    <property type="match status" value="2"/>
</dbReference>
<evidence type="ECO:0008006" key="8">
    <source>
        <dbReference type="Google" id="ProtNLM"/>
    </source>
</evidence>
<evidence type="ECO:0000256" key="3">
    <source>
        <dbReference type="ARBA" id="ARBA00022737"/>
    </source>
</evidence>
<accession>A0A2Z3H1T7</accession>
<evidence type="ECO:0000313" key="6">
    <source>
        <dbReference type="EMBL" id="AWM37526.1"/>
    </source>
</evidence>
<evidence type="ECO:0000256" key="1">
    <source>
        <dbReference type="ARBA" id="ARBA00004999"/>
    </source>
</evidence>
<dbReference type="Gene3D" id="1.50.10.20">
    <property type="match status" value="2"/>
</dbReference>
<dbReference type="GO" id="GO:0016104">
    <property type="term" value="P:triterpenoid biosynthetic process"/>
    <property type="evidence" value="ECO:0007669"/>
    <property type="project" value="InterPro"/>
</dbReference>
<dbReference type="Pfam" id="PF13243">
    <property type="entry name" value="SQHop_cyclase_C"/>
    <property type="match status" value="1"/>
</dbReference>
<sequence length="627" mass="67338">MQTVSWPPLRRIRAVALATSSGGPVNFISPFDPRAGKETRTVKSTYTTPETLSERDAAWFEELTVTLARGRSALLGLQHEDGHWAGTVETNERLEAELVLLLAFLGKLHNHRAAPAARSILSTQQADGTWGDLGASVRAYFALKLAGHAAATPHMTRAAEAIRARGGAAAADPLTRVWLALLGQLPHSACARTPVQTVLLPKWLGGIDSYPEWERAQRVALGIAQVHEPVVPLAEAVGISELFVRPAPAHKPNRPRPFRGRAVRAATNWLRARYSEDGPDSNFRVLAFTAVALKSIGVPADDAEMHWVLTQLESLCTIEGGALTVRPFRAPVRDTALALLALAGTEPSRPSAARDSIAEWLLERGSRPAPRRDTETAALVLTALARGGHVRNATASAVVYRSLNELLALQNRDGGWAAFDRGVSGDPSCPAVTACVLEAIGHFGFRVGQRPVDAAVQFILDRQEVAGQWHTRCGAGAIQTTWRVFAGLHAVGFDVYDLPIRRAVRWLKESQNADASWGSATETAWAVLALLAAGEGESEETRAGAEFIAGTQRADGTWPENGFPCTAFASGVELRSGIDAVCAPLLALGRYATDRGQPVEVRKTTVRRDAGHTLAGPKSTRHTLAEM</sequence>
<dbReference type="InterPro" id="IPR008930">
    <property type="entry name" value="Terpenoid_cyclase/PrenylTrfase"/>
</dbReference>
<feature type="domain" description="Squalene cyclase C-terminal" evidence="4">
    <location>
        <begin position="373"/>
        <end position="592"/>
    </location>
</feature>
<dbReference type="KEGG" id="gog:C1280_11220"/>
<dbReference type="GO" id="GO:0005811">
    <property type="term" value="C:lipid droplet"/>
    <property type="evidence" value="ECO:0007669"/>
    <property type="project" value="InterPro"/>
</dbReference>
<protein>
    <recommendedName>
        <fullName evidence="8">Squalene cyclase C-terminal domain-containing protein</fullName>
    </recommendedName>
</protein>
<keyword evidence="3" id="KW-0677">Repeat</keyword>
<dbReference type="PANTHER" id="PTHR11764">
    <property type="entry name" value="TERPENE CYCLASE/MUTASE FAMILY MEMBER"/>
    <property type="match status" value="1"/>
</dbReference>
<evidence type="ECO:0000313" key="7">
    <source>
        <dbReference type="Proteomes" id="UP000245802"/>
    </source>
</evidence>
<dbReference type="OrthoDB" id="9758578at2"/>